<keyword evidence="5 6" id="KW-0472">Membrane</keyword>
<dbReference type="EC" id="3.1.3.7" evidence="6"/>
<keyword evidence="6 7" id="KW-0479">Metal-binding</keyword>
<evidence type="ECO:0000256" key="5">
    <source>
        <dbReference type="ARBA" id="ARBA00023136"/>
    </source>
</evidence>
<dbReference type="PANTHER" id="PTHR43028">
    <property type="entry name" value="3'(2'),5'-BISPHOSPHATE NUCLEOTIDASE 1"/>
    <property type="match status" value="1"/>
</dbReference>
<comment type="caution">
    <text evidence="8">The sequence shown here is derived from an EMBL/GenBank/DDBJ whole genome shotgun (WGS) entry which is preliminary data.</text>
</comment>
<dbReference type="Gene3D" id="3.40.190.80">
    <property type="match status" value="1"/>
</dbReference>
<proteinExistence type="inferred from homology"/>
<dbReference type="GO" id="GO:0000287">
    <property type="term" value="F:magnesium ion binding"/>
    <property type="evidence" value="ECO:0007669"/>
    <property type="project" value="UniProtKB-UniRule"/>
</dbReference>
<feature type="binding site" evidence="6">
    <location>
        <position position="223"/>
    </location>
    <ligand>
        <name>Mg(2+)</name>
        <dbReference type="ChEBI" id="CHEBI:18420"/>
        <label>2</label>
    </ligand>
</feature>
<dbReference type="PROSITE" id="PS00630">
    <property type="entry name" value="IMP_2"/>
    <property type="match status" value="1"/>
</dbReference>
<feature type="binding site" evidence="6">
    <location>
        <position position="73"/>
    </location>
    <ligand>
        <name>Mg(2+)</name>
        <dbReference type="ChEBI" id="CHEBI:18420"/>
        <label>1</label>
    </ligand>
</feature>
<comment type="similarity">
    <text evidence="1 6">Belongs to the inositol monophosphatase superfamily. CysQ family.</text>
</comment>
<evidence type="ECO:0000256" key="7">
    <source>
        <dbReference type="PIRSR" id="PIRSR600760-2"/>
    </source>
</evidence>
<feature type="binding site" evidence="7">
    <location>
        <position position="92"/>
    </location>
    <ligand>
        <name>Mg(2+)</name>
        <dbReference type="ChEBI" id="CHEBI:18420"/>
        <label>1</label>
        <note>catalytic</note>
    </ligand>
</feature>
<comment type="subcellular location">
    <subcellularLocation>
        <location evidence="6">Cell inner membrane</location>
        <topology evidence="6">Peripheral membrane protein</topology>
        <orientation evidence="6">Cytoplasmic side</orientation>
    </subcellularLocation>
</comment>
<dbReference type="PRINTS" id="PR00377">
    <property type="entry name" value="IMPHPHTASES"/>
</dbReference>
<dbReference type="HAMAP" id="MF_02095">
    <property type="entry name" value="CysQ"/>
    <property type="match status" value="1"/>
</dbReference>
<dbReference type="Pfam" id="PF00459">
    <property type="entry name" value="Inositol_P"/>
    <property type="match status" value="1"/>
</dbReference>
<feature type="binding site" evidence="6">
    <location>
        <position position="92"/>
    </location>
    <ligand>
        <name>Mg(2+)</name>
        <dbReference type="ChEBI" id="CHEBI:18420"/>
        <label>2</label>
    </ligand>
</feature>
<feature type="binding site" evidence="6">
    <location>
        <position position="73"/>
    </location>
    <ligand>
        <name>substrate</name>
    </ligand>
</feature>
<evidence type="ECO:0000313" key="8">
    <source>
        <dbReference type="EMBL" id="RBP16421.1"/>
    </source>
</evidence>
<dbReference type="SUPFAM" id="SSF56655">
    <property type="entry name" value="Carbohydrate phosphatase"/>
    <property type="match status" value="1"/>
</dbReference>
<sequence length="273" mass="28243">MTDLNHTAREDLAVLLADIALAAGPAVMEVYAADAAVSSKSDGSPVTLADERAEAIICDRLARALPDTPVVAEEMTAAGRQVAIADRFLLVDPLDGTKEFITRNGEFTINVALIEGGKPVAGAVYAPALARLWFAGDRAFVCDVPVGSGLPGRAAWTAIGARAAPERLVAVASRSHADAETEAFLARLPVGERRAAGSSLKFCLVAEGLADVYPRFGPTMEWDTAAGDAVLRAAGGVVLTASGAPLAYGKADAKLRNGSFIAWGDPAAAARFR</sequence>
<dbReference type="RefSeq" id="WP_245427349.1">
    <property type="nucleotide sequence ID" value="NZ_QNRK01000005.1"/>
</dbReference>
<dbReference type="GO" id="GO:0046854">
    <property type="term" value="P:phosphatidylinositol phosphate biosynthetic process"/>
    <property type="evidence" value="ECO:0007669"/>
    <property type="project" value="InterPro"/>
</dbReference>
<feature type="binding site" evidence="6">
    <location>
        <position position="223"/>
    </location>
    <ligand>
        <name>substrate</name>
    </ligand>
</feature>
<dbReference type="GO" id="GO:0005886">
    <property type="term" value="C:plasma membrane"/>
    <property type="evidence" value="ECO:0007669"/>
    <property type="project" value="UniProtKB-SubCell"/>
</dbReference>
<dbReference type="GO" id="GO:0008441">
    <property type="term" value="F:3'(2'),5'-bisphosphate nucleotidase activity"/>
    <property type="evidence" value="ECO:0007669"/>
    <property type="project" value="UniProtKB-UniRule"/>
</dbReference>
<protein>
    <recommendedName>
        <fullName evidence="6">3'(2'),5'-bisphosphate nucleotidase CysQ</fullName>
        <ecNumber evidence="6">3.1.3.7</ecNumber>
    </recommendedName>
    <alternativeName>
        <fullName evidence="6">3'(2'),5-bisphosphonucleoside 3'(2')-phosphohydrolase</fullName>
    </alternativeName>
    <alternativeName>
        <fullName evidence="6">3'-phosphoadenosine 5'-phosphate phosphatase</fullName>
        <shortName evidence="6">PAP phosphatase</shortName>
    </alternativeName>
</protein>
<dbReference type="GO" id="GO:0000103">
    <property type="term" value="P:sulfate assimilation"/>
    <property type="evidence" value="ECO:0007669"/>
    <property type="project" value="TreeGrafter"/>
</dbReference>
<keyword evidence="2 6" id="KW-1003">Cell membrane</keyword>
<comment type="function">
    <text evidence="6">Converts adenosine-3',5'-bisphosphate (PAP) to AMP.</text>
</comment>
<dbReference type="InterPro" id="IPR000760">
    <property type="entry name" value="Inositol_monophosphatase-like"/>
</dbReference>
<dbReference type="NCBIfam" id="TIGR01331">
    <property type="entry name" value="bisphos_cysQ"/>
    <property type="match status" value="1"/>
</dbReference>
<evidence type="ECO:0000256" key="4">
    <source>
        <dbReference type="ARBA" id="ARBA00022801"/>
    </source>
</evidence>
<evidence type="ECO:0000256" key="1">
    <source>
        <dbReference type="ARBA" id="ARBA00005289"/>
    </source>
</evidence>
<dbReference type="CDD" id="cd01638">
    <property type="entry name" value="CysQ"/>
    <property type="match status" value="1"/>
</dbReference>
<feature type="binding site" evidence="7">
    <location>
        <position position="94"/>
    </location>
    <ligand>
        <name>Mg(2+)</name>
        <dbReference type="ChEBI" id="CHEBI:18420"/>
        <label>1</label>
        <note>catalytic</note>
    </ligand>
</feature>
<feature type="binding site" evidence="6">
    <location>
        <position position="95"/>
    </location>
    <ligand>
        <name>Mg(2+)</name>
        <dbReference type="ChEBI" id="CHEBI:18420"/>
        <label>2</label>
    </ligand>
</feature>
<feature type="binding site" evidence="7">
    <location>
        <position position="223"/>
    </location>
    <ligand>
        <name>Mg(2+)</name>
        <dbReference type="ChEBI" id="CHEBI:18420"/>
        <label>1</label>
        <note>catalytic</note>
    </ligand>
</feature>
<dbReference type="GO" id="GO:0050427">
    <property type="term" value="P:3'-phosphoadenosine 5'-phosphosulfate metabolic process"/>
    <property type="evidence" value="ECO:0007669"/>
    <property type="project" value="TreeGrafter"/>
</dbReference>
<dbReference type="Proteomes" id="UP000253529">
    <property type="component" value="Unassembled WGS sequence"/>
</dbReference>
<dbReference type="InterPro" id="IPR050725">
    <property type="entry name" value="CysQ/Inositol_MonoPase"/>
</dbReference>
<dbReference type="Gene3D" id="3.30.540.10">
    <property type="entry name" value="Fructose-1,6-Bisphosphatase, subunit A, domain 1"/>
    <property type="match status" value="1"/>
</dbReference>
<feature type="binding site" evidence="7">
    <location>
        <position position="95"/>
    </location>
    <ligand>
        <name>Mg(2+)</name>
        <dbReference type="ChEBI" id="CHEBI:18420"/>
        <label>1</label>
        <note>catalytic</note>
    </ligand>
</feature>
<dbReference type="InterPro" id="IPR020550">
    <property type="entry name" value="Inositol_monophosphatase_CS"/>
</dbReference>
<feature type="binding site" evidence="6">
    <location>
        <position position="92"/>
    </location>
    <ligand>
        <name>Mg(2+)</name>
        <dbReference type="ChEBI" id="CHEBI:18420"/>
        <label>1</label>
    </ligand>
</feature>
<comment type="cofactor">
    <cofactor evidence="6 7">
        <name>Mg(2+)</name>
        <dbReference type="ChEBI" id="CHEBI:18420"/>
    </cofactor>
</comment>
<comment type="catalytic activity">
    <reaction evidence="6">
        <text>adenosine 3',5'-bisphosphate + H2O = AMP + phosphate</text>
        <dbReference type="Rhea" id="RHEA:10040"/>
        <dbReference type="ChEBI" id="CHEBI:15377"/>
        <dbReference type="ChEBI" id="CHEBI:43474"/>
        <dbReference type="ChEBI" id="CHEBI:58343"/>
        <dbReference type="ChEBI" id="CHEBI:456215"/>
        <dbReference type="EC" id="3.1.3.7"/>
    </reaction>
</comment>
<feature type="binding site" evidence="6">
    <location>
        <position position="94"/>
    </location>
    <ligand>
        <name>Mg(2+)</name>
        <dbReference type="ChEBI" id="CHEBI:18420"/>
        <label>1</label>
    </ligand>
</feature>
<organism evidence="8 9">
    <name type="scientific">Roseiarcus fermentans</name>
    <dbReference type="NCBI Taxonomy" id="1473586"/>
    <lineage>
        <taxon>Bacteria</taxon>
        <taxon>Pseudomonadati</taxon>
        <taxon>Pseudomonadota</taxon>
        <taxon>Alphaproteobacteria</taxon>
        <taxon>Hyphomicrobiales</taxon>
        <taxon>Roseiarcaceae</taxon>
        <taxon>Roseiarcus</taxon>
    </lineage>
</organism>
<dbReference type="AlphaFoldDB" id="A0A366FPD3"/>
<dbReference type="EMBL" id="QNRK01000005">
    <property type="protein sequence ID" value="RBP16421.1"/>
    <property type="molecule type" value="Genomic_DNA"/>
</dbReference>
<keyword evidence="3 6" id="KW-0997">Cell inner membrane</keyword>
<evidence type="ECO:0000256" key="3">
    <source>
        <dbReference type="ARBA" id="ARBA00022519"/>
    </source>
</evidence>
<keyword evidence="6 7" id="KW-0460">Magnesium</keyword>
<name>A0A366FPD3_9HYPH</name>
<keyword evidence="4 6" id="KW-0378">Hydrolase</keyword>
<evidence type="ECO:0000256" key="2">
    <source>
        <dbReference type="ARBA" id="ARBA00022475"/>
    </source>
</evidence>
<feature type="binding site" evidence="6">
    <location>
        <begin position="94"/>
        <end position="97"/>
    </location>
    <ligand>
        <name>substrate</name>
    </ligand>
</feature>
<accession>A0A366FPD3</accession>
<dbReference type="InterPro" id="IPR006240">
    <property type="entry name" value="CysQ"/>
</dbReference>
<reference evidence="8 9" key="1">
    <citation type="submission" date="2018-06" db="EMBL/GenBank/DDBJ databases">
        <title>Genomic Encyclopedia of Type Strains, Phase IV (KMG-IV): sequencing the most valuable type-strain genomes for metagenomic binning, comparative biology and taxonomic classification.</title>
        <authorList>
            <person name="Goeker M."/>
        </authorList>
    </citation>
    <scope>NUCLEOTIDE SEQUENCE [LARGE SCALE GENOMIC DNA]</scope>
    <source>
        <strain evidence="8 9">DSM 24875</strain>
    </source>
</reference>
<keyword evidence="9" id="KW-1185">Reference proteome</keyword>
<evidence type="ECO:0000313" key="9">
    <source>
        <dbReference type="Proteomes" id="UP000253529"/>
    </source>
</evidence>
<gene>
    <name evidence="6" type="primary">cysQ</name>
    <name evidence="8" type="ORF">DFR50_10562</name>
</gene>
<dbReference type="PANTHER" id="PTHR43028:SF5">
    <property type="entry name" value="3'(2'),5'-BISPHOSPHATE NUCLEOTIDASE 1"/>
    <property type="match status" value="1"/>
</dbReference>
<feature type="binding site" evidence="7">
    <location>
        <position position="73"/>
    </location>
    <ligand>
        <name>Mg(2+)</name>
        <dbReference type="ChEBI" id="CHEBI:18420"/>
        <label>1</label>
        <note>catalytic</note>
    </ligand>
</feature>
<evidence type="ECO:0000256" key="6">
    <source>
        <dbReference type="HAMAP-Rule" id="MF_02095"/>
    </source>
</evidence>